<dbReference type="Proteomes" id="UP001601058">
    <property type="component" value="Unassembled WGS sequence"/>
</dbReference>
<evidence type="ECO:0000313" key="3">
    <source>
        <dbReference type="Proteomes" id="UP001601058"/>
    </source>
</evidence>
<name>A0ABW6JW79_9BACI</name>
<accession>A0ABW6JW79</accession>
<evidence type="ECO:0000313" key="2">
    <source>
        <dbReference type="EMBL" id="MFE8696145.1"/>
    </source>
</evidence>
<feature type="region of interest" description="Disordered" evidence="1">
    <location>
        <begin position="228"/>
        <end position="247"/>
    </location>
</feature>
<protein>
    <submittedName>
        <fullName evidence="2">Rpn family recombination-promoting nuclease/putative transposase</fullName>
    </submittedName>
</protein>
<reference evidence="2 3" key="1">
    <citation type="submission" date="2024-08" db="EMBL/GenBank/DDBJ databases">
        <title>Two novel Cytobacillus novel species.</title>
        <authorList>
            <person name="Liu G."/>
        </authorList>
    </citation>
    <scope>NUCLEOTIDE SEQUENCE [LARGE SCALE GENOMIC DNA]</scope>
    <source>
        <strain evidence="2 3">FJAT-53684</strain>
    </source>
</reference>
<proteinExistence type="predicted"/>
<keyword evidence="3" id="KW-1185">Reference proteome</keyword>
<dbReference type="PANTHER" id="PTHR41317:SF1">
    <property type="entry name" value="PD-(D_E)XK NUCLEASE FAMILY TRANSPOSASE"/>
    <property type="match status" value="1"/>
</dbReference>
<organism evidence="2 3">
    <name type="scientific">Cytobacillus mangrovibacter</name>
    <dbReference type="NCBI Taxonomy" id="3299024"/>
    <lineage>
        <taxon>Bacteria</taxon>
        <taxon>Bacillati</taxon>
        <taxon>Bacillota</taxon>
        <taxon>Bacilli</taxon>
        <taxon>Bacillales</taxon>
        <taxon>Bacillaceae</taxon>
        <taxon>Cytobacillus</taxon>
    </lineage>
</organism>
<sequence length="247" mass="29193">MTKEYLDLKMDFMFKQLFGDPKRKNITIAFLNDLLHRKGTERIVDVQYENTELIKEELDGKTSRLDILVFTSASERINVEIQLANQHDMPERVLYYWSRLFSASLAAGENYRNLPPTIMISILNYPLFPHETDSFHNVFHLREDTEHFLWSPHIEFHAFDLSQFMVKWRKYRREIKNNPPPELPWLMMLTAADYEKKTGDTGIFHYLSNYTFGCCGYLFNRFLRSAPAPTPSRSQANPPRKVKDTFP</sequence>
<dbReference type="Pfam" id="PF12784">
    <property type="entry name" value="PDDEXK_2"/>
    <property type="match status" value="1"/>
</dbReference>
<dbReference type="RefSeq" id="WP_389217569.1">
    <property type="nucleotide sequence ID" value="NZ_JBIACJ010000003.1"/>
</dbReference>
<dbReference type="EMBL" id="JBIACJ010000003">
    <property type="protein sequence ID" value="MFE8696145.1"/>
    <property type="molecule type" value="Genomic_DNA"/>
</dbReference>
<dbReference type="InterPro" id="IPR010106">
    <property type="entry name" value="RpnA"/>
</dbReference>
<dbReference type="NCBIfam" id="TIGR01784">
    <property type="entry name" value="T_den_put_tspse"/>
    <property type="match status" value="1"/>
</dbReference>
<comment type="caution">
    <text evidence="2">The sequence shown here is derived from an EMBL/GenBank/DDBJ whole genome shotgun (WGS) entry which is preliminary data.</text>
</comment>
<gene>
    <name evidence="2" type="ORF">ACFYKT_07240</name>
</gene>
<dbReference type="PANTHER" id="PTHR41317">
    <property type="entry name" value="PD-(D_E)XK NUCLEASE FAMILY TRANSPOSASE"/>
    <property type="match status" value="1"/>
</dbReference>
<evidence type="ECO:0000256" key="1">
    <source>
        <dbReference type="SAM" id="MobiDB-lite"/>
    </source>
</evidence>